<reference evidence="5" key="1">
    <citation type="submission" date="2022-09" db="EMBL/GenBank/DDBJ databases">
        <title>Intensive care unit water sources are persistently colonized with multi-drug resistant bacteria and are the site of extensive horizontal gene transfer of antibiotic resistance genes.</title>
        <authorList>
            <person name="Diorio-Toth L."/>
        </authorList>
    </citation>
    <scope>NUCLEOTIDE SEQUENCE</scope>
    <source>
        <strain evidence="5">GD03843</strain>
    </source>
</reference>
<dbReference type="AlphaFoldDB" id="A0AA42LPI4"/>
<comment type="similarity">
    <text evidence="1">Belongs to the glycosyltransferase 2 family.</text>
</comment>
<dbReference type="PANTHER" id="PTHR43179:SF12">
    <property type="entry name" value="GALACTOFURANOSYLTRANSFERASE GLFT2"/>
    <property type="match status" value="1"/>
</dbReference>
<accession>A0AA42LPI4</accession>
<dbReference type="Proteomes" id="UP001161094">
    <property type="component" value="Unassembled WGS sequence"/>
</dbReference>
<dbReference type="GO" id="GO:0016757">
    <property type="term" value="F:glycosyltransferase activity"/>
    <property type="evidence" value="ECO:0007669"/>
    <property type="project" value="UniProtKB-KW"/>
</dbReference>
<dbReference type="EMBL" id="JAOCDZ010000009">
    <property type="protein sequence ID" value="MDH0737159.1"/>
    <property type="molecule type" value="Genomic_DNA"/>
</dbReference>
<comment type="caution">
    <text evidence="5">The sequence shown here is derived from an EMBL/GenBank/DDBJ whole genome shotgun (WGS) entry which is preliminary data.</text>
</comment>
<protein>
    <submittedName>
        <fullName evidence="5">Glycosyltransferase</fullName>
        <ecNumber evidence="5">2.4.-.-</ecNumber>
    </submittedName>
</protein>
<organism evidence="5 6">
    <name type="scientific">Achromobacter spanius</name>
    <dbReference type="NCBI Taxonomy" id="217203"/>
    <lineage>
        <taxon>Bacteria</taxon>
        <taxon>Pseudomonadati</taxon>
        <taxon>Pseudomonadota</taxon>
        <taxon>Betaproteobacteria</taxon>
        <taxon>Burkholderiales</taxon>
        <taxon>Alcaligenaceae</taxon>
        <taxon>Achromobacter</taxon>
    </lineage>
</organism>
<dbReference type="Gene3D" id="3.90.550.10">
    <property type="entry name" value="Spore Coat Polysaccharide Biosynthesis Protein SpsA, Chain A"/>
    <property type="match status" value="1"/>
</dbReference>
<dbReference type="SUPFAM" id="SSF53448">
    <property type="entry name" value="Nucleotide-diphospho-sugar transferases"/>
    <property type="match status" value="1"/>
</dbReference>
<dbReference type="InterPro" id="IPR001173">
    <property type="entry name" value="Glyco_trans_2-like"/>
</dbReference>
<evidence type="ECO:0000256" key="2">
    <source>
        <dbReference type="ARBA" id="ARBA00022676"/>
    </source>
</evidence>
<gene>
    <name evidence="5" type="ORF">N5D93_15210</name>
</gene>
<dbReference type="InterPro" id="IPR029044">
    <property type="entry name" value="Nucleotide-diphossugar_trans"/>
</dbReference>
<sequence>MSGKRVSIVVLTYNRWPELRGTLERLHTQCHGYPVIVVDNGSTDGTAEHLRQAFPDVIAVRASKNLGAAGRNLGVAQVMTPYVAFCDDDTCWAPGALDRAADLLDANADIAVLNARIVVGPDARPDPACARMAHSPLPSVGGVGRELIGFMAGANVMRTRAFMDAGGYWEPFFIGGEETLLGLDIMADGGRIVYAPELETRHWPSQARDAPLRRRMLARNALWTAWLRLPLRMAARRSIAVLRDMSGWGARFRACRDAMGGWDLIRQHRRKLDPATCAKLNTVWQAEAAGRQTSHRVQAGRPTGGQA</sequence>
<keyword evidence="3 5" id="KW-0808">Transferase</keyword>
<dbReference type="PANTHER" id="PTHR43179">
    <property type="entry name" value="RHAMNOSYLTRANSFERASE WBBL"/>
    <property type="match status" value="1"/>
</dbReference>
<keyword evidence="2 5" id="KW-0328">Glycosyltransferase</keyword>
<proteinExistence type="inferred from homology"/>
<dbReference type="RefSeq" id="WP_279995706.1">
    <property type="nucleotide sequence ID" value="NZ_JAOCDZ010000009.1"/>
</dbReference>
<name>A0AA42LPI4_9BURK</name>
<evidence type="ECO:0000256" key="1">
    <source>
        <dbReference type="ARBA" id="ARBA00006739"/>
    </source>
</evidence>
<dbReference type="EC" id="2.4.-.-" evidence="5"/>
<evidence type="ECO:0000256" key="3">
    <source>
        <dbReference type="ARBA" id="ARBA00022679"/>
    </source>
</evidence>
<feature type="domain" description="Glycosyltransferase 2-like" evidence="4">
    <location>
        <begin position="7"/>
        <end position="118"/>
    </location>
</feature>
<evidence type="ECO:0000313" key="5">
    <source>
        <dbReference type="EMBL" id="MDH0737159.1"/>
    </source>
</evidence>
<evidence type="ECO:0000259" key="4">
    <source>
        <dbReference type="Pfam" id="PF00535"/>
    </source>
</evidence>
<evidence type="ECO:0000313" key="6">
    <source>
        <dbReference type="Proteomes" id="UP001161094"/>
    </source>
</evidence>
<dbReference type="Pfam" id="PF00535">
    <property type="entry name" value="Glycos_transf_2"/>
    <property type="match status" value="1"/>
</dbReference>